<organism evidence="19 20">
    <name type="scientific">Antarcticibacterium flavum</name>
    <dbReference type="NCBI Taxonomy" id="2058175"/>
    <lineage>
        <taxon>Bacteria</taxon>
        <taxon>Pseudomonadati</taxon>
        <taxon>Bacteroidota</taxon>
        <taxon>Flavobacteriia</taxon>
        <taxon>Flavobacteriales</taxon>
        <taxon>Flavobacteriaceae</taxon>
        <taxon>Antarcticibacterium</taxon>
    </lineage>
</organism>
<evidence type="ECO:0000256" key="15">
    <source>
        <dbReference type="SAM" id="Phobius"/>
    </source>
</evidence>
<dbReference type="KEGG" id="afla:FHG64_10755"/>
<dbReference type="InterPro" id="IPR003594">
    <property type="entry name" value="HATPase_dom"/>
</dbReference>
<dbReference type="CDD" id="cd16922">
    <property type="entry name" value="HATPase_EvgS-ArcB-TorS-like"/>
    <property type="match status" value="1"/>
</dbReference>
<evidence type="ECO:0000256" key="10">
    <source>
        <dbReference type="ARBA" id="ARBA00023012"/>
    </source>
</evidence>
<evidence type="ECO:0000256" key="4">
    <source>
        <dbReference type="ARBA" id="ARBA00022475"/>
    </source>
</evidence>
<dbReference type="InterPro" id="IPR011006">
    <property type="entry name" value="CheY-like_superfamily"/>
</dbReference>
<dbReference type="GO" id="GO:0005886">
    <property type="term" value="C:plasma membrane"/>
    <property type="evidence" value="ECO:0007669"/>
    <property type="project" value="UniProtKB-SubCell"/>
</dbReference>
<dbReference type="Pfam" id="PF00512">
    <property type="entry name" value="HisKA"/>
    <property type="match status" value="1"/>
</dbReference>
<proteinExistence type="predicted"/>
<reference evidence="19 20" key="1">
    <citation type="submission" date="2019-06" db="EMBL/GenBank/DDBJ databases">
        <title>Complete genome sequence of Antarcticibacterium flavum KCTC 52984T from an Antarctic marine sediment.</title>
        <authorList>
            <person name="Lee Y.M."/>
            <person name="Shin S.C."/>
        </authorList>
    </citation>
    <scope>NUCLEOTIDE SEQUENCE [LARGE SCALE GENOMIC DNA]</scope>
    <source>
        <strain evidence="19 20">KCTC 52984</strain>
    </source>
</reference>
<evidence type="ECO:0000259" key="17">
    <source>
        <dbReference type="PROSITE" id="PS50110"/>
    </source>
</evidence>
<evidence type="ECO:0000256" key="14">
    <source>
        <dbReference type="SAM" id="Coils"/>
    </source>
</evidence>
<dbReference type="SMART" id="SM00388">
    <property type="entry name" value="HisKA"/>
    <property type="match status" value="1"/>
</dbReference>
<dbReference type="InterPro" id="IPR008207">
    <property type="entry name" value="Sig_transdc_His_kin_Hpt_dom"/>
</dbReference>
<dbReference type="InterPro" id="IPR003661">
    <property type="entry name" value="HisK_dim/P_dom"/>
</dbReference>
<dbReference type="GO" id="GO:0005524">
    <property type="term" value="F:ATP binding"/>
    <property type="evidence" value="ECO:0007669"/>
    <property type="project" value="UniProtKB-KW"/>
</dbReference>
<keyword evidence="8" id="KW-0067">ATP-binding</keyword>
<dbReference type="SMART" id="SM00448">
    <property type="entry name" value="REC"/>
    <property type="match status" value="1"/>
</dbReference>
<keyword evidence="20" id="KW-1185">Reference proteome</keyword>
<dbReference type="Gene3D" id="1.10.287.130">
    <property type="match status" value="1"/>
</dbReference>
<dbReference type="SMART" id="SM00387">
    <property type="entry name" value="HATPase_c"/>
    <property type="match status" value="1"/>
</dbReference>
<accession>A0A5B7X2S5</accession>
<dbReference type="PRINTS" id="PR00344">
    <property type="entry name" value="BCTRLSENSOR"/>
</dbReference>
<dbReference type="Gene3D" id="3.40.50.2300">
    <property type="match status" value="1"/>
</dbReference>
<dbReference type="Pfam" id="PF00072">
    <property type="entry name" value="Response_reg"/>
    <property type="match status" value="1"/>
</dbReference>
<dbReference type="InterPro" id="IPR036890">
    <property type="entry name" value="HATPase_C_sf"/>
</dbReference>
<dbReference type="SUPFAM" id="SSF47384">
    <property type="entry name" value="Homodimeric domain of signal transducing histidine kinase"/>
    <property type="match status" value="1"/>
</dbReference>
<dbReference type="Gene3D" id="1.20.120.160">
    <property type="entry name" value="HPT domain"/>
    <property type="match status" value="1"/>
</dbReference>
<dbReference type="Pfam" id="PF02518">
    <property type="entry name" value="HATPase_c"/>
    <property type="match status" value="1"/>
</dbReference>
<dbReference type="PROSITE" id="PS50109">
    <property type="entry name" value="HIS_KIN"/>
    <property type="match status" value="1"/>
</dbReference>
<dbReference type="CDD" id="cd00082">
    <property type="entry name" value="HisKA"/>
    <property type="match status" value="1"/>
</dbReference>
<dbReference type="PANTHER" id="PTHR45339:SF1">
    <property type="entry name" value="HYBRID SIGNAL TRANSDUCTION HISTIDINE KINASE J"/>
    <property type="match status" value="1"/>
</dbReference>
<dbReference type="InterPro" id="IPR001789">
    <property type="entry name" value="Sig_transdc_resp-reg_receiver"/>
</dbReference>
<feature type="modified residue" description="Phosphohistidine" evidence="12">
    <location>
        <position position="750"/>
    </location>
</feature>
<dbReference type="SUPFAM" id="SSF47226">
    <property type="entry name" value="Histidine-containing phosphotransfer domain, HPT domain"/>
    <property type="match status" value="1"/>
</dbReference>
<evidence type="ECO:0000256" key="13">
    <source>
        <dbReference type="PROSITE-ProRule" id="PRU00169"/>
    </source>
</evidence>
<feature type="transmembrane region" description="Helical" evidence="15">
    <location>
        <begin position="12"/>
        <end position="31"/>
    </location>
</feature>
<evidence type="ECO:0000256" key="5">
    <source>
        <dbReference type="ARBA" id="ARBA00022553"/>
    </source>
</evidence>
<dbReference type="Proteomes" id="UP000309016">
    <property type="component" value="Chromosome"/>
</dbReference>
<keyword evidence="9 15" id="KW-1133">Transmembrane helix</keyword>
<dbReference type="GO" id="GO:0000155">
    <property type="term" value="F:phosphorelay sensor kinase activity"/>
    <property type="evidence" value="ECO:0007669"/>
    <property type="project" value="InterPro"/>
</dbReference>
<protein>
    <recommendedName>
        <fullName evidence="3">histidine kinase</fullName>
        <ecNumber evidence="3">2.7.13.3</ecNumber>
    </recommendedName>
</protein>
<dbReference type="CDD" id="cd17546">
    <property type="entry name" value="REC_hyHK_CKI1_RcsC-like"/>
    <property type="match status" value="1"/>
</dbReference>
<evidence type="ECO:0000256" key="3">
    <source>
        <dbReference type="ARBA" id="ARBA00012438"/>
    </source>
</evidence>
<dbReference type="EC" id="2.7.13.3" evidence="3"/>
<dbReference type="PROSITE" id="PS50894">
    <property type="entry name" value="HPT"/>
    <property type="match status" value="1"/>
</dbReference>
<evidence type="ECO:0000256" key="11">
    <source>
        <dbReference type="ARBA" id="ARBA00023136"/>
    </source>
</evidence>
<evidence type="ECO:0000256" key="12">
    <source>
        <dbReference type="PROSITE-ProRule" id="PRU00110"/>
    </source>
</evidence>
<keyword evidence="14" id="KW-0175">Coiled coil</keyword>
<dbReference type="PANTHER" id="PTHR45339">
    <property type="entry name" value="HYBRID SIGNAL TRANSDUCTION HISTIDINE KINASE J"/>
    <property type="match status" value="1"/>
</dbReference>
<keyword evidence="5 13" id="KW-0597">Phosphoprotein</keyword>
<dbReference type="RefSeq" id="WP_139066408.1">
    <property type="nucleotide sequence ID" value="NZ_CP040812.1"/>
</dbReference>
<dbReference type="InterPro" id="IPR036641">
    <property type="entry name" value="HPT_dom_sf"/>
</dbReference>
<evidence type="ECO:0000256" key="1">
    <source>
        <dbReference type="ARBA" id="ARBA00000085"/>
    </source>
</evidence>
<dbReference type="InterPro" id="IPR036097">
    <property type="entry name" value="HisK_dim/P_sf"/>
</dbReference>
<evidence type="ECO:0000256" key="6">
    <source>
        <dbReference type="ARBA" id="ARBA00022692"/>
    </source>
</evidence>
<keyword evidence="7" id="KW-0547">Nucleotide-binding</keyword>
<evidence type="ECO:0000256" key="8">
    <source>
        <dbReference type="ARBA" id="ARBA00022840"/>
    </source>
</evidence>
<dbReference type="Gene3D" id="3.30.565.10">
    <property type="entry name" value="Histidine kinase-like ATPase, C-terminal domain"/>
    <property type="match status" value="1"/>
</dbReference>
<feature type="domain" description="HPt" evidence="18">
    <location>
        <begin position="711"/>
        <end position="804"/>
    </location>
</feature>
<evidence type="ECO:0000256" key="2">
    <source>
        <dbReference type="ARBA" id="ARBA00004651"/>
    </source>
</evidence>
<comment type="catalytic activity">
    <reaction evidence="1">
        <text>ATP + protein L-histidine = ADP + protein N-phospho-L-histidine.</text>
        <dbReference type="EC" id="2.7.13.3"/>
    </reaction>
</comment>
<dbReference type="SUPFAM" id="SSF55874">
    <property type="entry name" value="ATPase domain of HSP90 chaperone/DNA topoisomerase II/histidine kinase"/>
    <property type="match status" value="1"/>
</dbReference>
<dbReference type="OrthoDB" id="1046984at2"/>
<dbReference type="FunFam" id="3.30.565.10:FF:000010">
    <property type="entry name" value="Sensor histidine kinase RcsC"/>
    <property type="match status" value="1"/>
</dbReference>
<evidence type="ECO:0000259" key="16">
    <source>
        <dbReference type="PROSITE" id="PS50109"/>
    </source>
</evidence>
<feature type="transmembrane region" description="Helical" evidence="15">
    <location>
        <begin position="264"/>
        <end position="287"/>
    </location>
</feature>
<feature type="coiled-coil region" evidence="14">
    <location>
        <begin position="192"/>
        <end position="255"/>
    </location>
</feature>
<name>A0A5B7X2S5_9FLAO</name>
<feature type="modified residue" description="4-aspartylphosphate" evidence="13">
    <location>
        <position position="612"/>
    </location>
</feature>
<keyword evidence="10" id="KW-0902">Two-component regulatory system</keyword>
<dbReference type="AlphaFoldDB" id="A0A5B7X2S5"/>
<dbReference type="SUPFAM" id="SSF52172">
    <property type="entry name" value="CheY-like"/>
    <property type="match status" value="1"/>
</dbReference>
<evidence type="ECO:0000313" key="20">
    <source>
        <dbReference type="Proteomes" id="UP000309016"/>
    </source>
</evidence>
<sequence length="804" mass="91675">MEHSRRSLTFKVIIGYLLVAILAGAAVWYTYNQVVTFTKVTQSTSLSNQQLVLVSEIATELYETESMGRKFIQSGDTTDLQIYNTQIEDIQSSINSLRRTYKDSSLALELDSITSLLSRKSENLEELLELRTRDRNTNYYREVIRELQKVDETFNLPNYDRRFANMEPHQRRVLIKLLEFSQEEQQISTVSADSLIQSVRQVLSELEQENQKFREVINKKENDLLVNDMVLNEQLRNLLRTIEQEEREISVARVEDSQELLNDIVMTIIVVGIACIIIILLFLFLIASDISRSQRYRMQLEEAKSFTEALMHRREQFIATITHDLRSPLNTVMGYTELMDRTDLSSKQEHYLGHLKKSTSYILHLVNDLLDLSKLEAGKMLVENLPFNPKNLLEDTFYNTIPETDNKNLKLTVEAGPETDCQVLSDPFRIKQILSNLIANAYKFTDSGEIKASISLEKKIEDSCVLIFIIKDTGIGISREKQKEIFEEFSQEHGEIEKKYGGTGLGLAITKRLAKLLQGVVELKSERGKGSEFIVKIPVKKVKTVTYDVPAPQLPEVDLTGKKVLVVDDESSQLALSKELIKSLGLKCETAPNGKEALKKLKNDRYHLVLTDIQMPVMDGFQLVEAIKANSRISHIPVVAISGRTNVPAEKYEEAGFAGNLLKPYKPTDLLYKIGEILKIELERKAGKTAEANPSITDYSLEEISMFAGDDRVALDTILVAFIDSTRLNLKDIKAAAKIDNWEKIAQIAHRMLPMFKQLKARDIIPKLELLEERKTNAFQNGELQYLIKEIDQFLLLLEQEVKA</sequence>
<keyword evidence="6 15" id="KW-0812">Transmembrane</keyword>
<comment type="subcellular location">
    <subcellularLocation>
        <location evidence="2">Cell membrane</location>
        <topology evidence="2">Multi-pass membrane protein</topology>
    </subcellularLocation>
</comment>
<feature type="domain" description="Response regulatory" evidence="17">
    <location>
        <begin position="563"/>
        <end position="678"/>
    </location>
</feature>
<evidence type="ECO:0000256" key="9">
    <source>
        <dbReference type="ARBA" id="ARBA00022989"/>
    </source>
</evidence>
<keyword evidence="11 15" id="KW-0472">Membrane</keyword>
<dbReference type="InterPro" id="IPR004358">
    <property type="entry name" value="Sig_transdc_His_kin-like_C"/>
</dbReference>
<evidence type="ECO:0000259" key="18">
    <source>
        <dbReference type="PROSITE" id="PS50894"/>
    </source>
</evidence>
<feature type="domain" description="Histidine kinase" evidence="16">
    <location>
        <begin position="320"/>
        <end position="541"/>
    </location>
</feature>
<dbReference type="EMBL" id="CP040812">
    <property type="protein sequence ID" value="QCY69844.1"/>
    <property type="molecule type" value="Genomic_DNA"/>
</dbReference>
<evidence type="ECO:0000256" key="7">
    <source>
        <dbReference type="ARBA" id="ARBA00022741"/>
    </source>
</evidence>
<keyword evidence="4" id="KW-1003">Cell membrane</keyword>
<dbReference type="InterPro" id="IPR005467">
    <property type="entry name" value="His_kinase_dom"/>
</dbReference>
<evidence type="ECO:0000313" key="19">
    <source>
        <dbReference type="EMBL" id="QCY69844.1"/>
    </source>
</evidence>
<gene>
    <name evidence="19" type="ORF">FHG64_10755</name>
</gene>
<dbReference type="PROSITE" id="PS50110">
    <property type="entry name" value="RESPONSE_REGULATORY"/>
    <property type="match status" value="1"/>
</dbReference>